<proteinExistence type="predicted"/>
<dbReference type="SMART" id="SM00220">
    <property type="entry name" value="S_TKc"/>
    <property type="match status" value="1"/>
</dbReference>
<dbReference type="RefSeq" id="XP_030998101.1">
    <property type="nucleotide sequence ID" value="XM_031138406.1"/>
</dbReference>
<dbReference type="GeneID" id="41971486"/>
<dbReference type="GO" id="GO:0005524">
    <property type="term" value="F:ATP binding"/>
    <property type="evidence" value="ECO:0007669"/>
    <property type="project" value="InterPro"/>
</dbReference>
<dbReference type="Proteomes" id="UP000319257">
    <property type="component" value="Unassembled WGS sequence"/>
</dbReference>
<evidence type="ECO:0000256" key="1">
    <source>
        <dbReference type="SAM" id="MobiDB-lite"/>
    </source>
</evidence>
<feature type="region of interest" description="Disordered" evidence="1">
    <location>
        <begin position="1"/>
        <end position="46"/>
    </location>
</feature>
<evidence type="ECO:0000313" key="4">
    <source>
        <dbReference type="Proteomes" id="UP000319257"/>
    </source>
</evidence>
<evidence type="ECO:0000259" key="2">
    <source>
        <dbReference type="PROSITE" id="PS50011"/>
    </source>
</evidence>
<dbReference type="SUPFAM" id="SSF56112">
    <property type="entry name" value="Protein kinase-like (PK-like)"/>
    <property type="match status" value="1"/>
</dbReference>
<protein>
    <recommendedName>
        <fullName evidence="2">Protein kinase domain-containing protein</fullName>
    </recommendedName>
</protein>
<dbReference type="STRING" id="1093900.A0A507BIH8"/>
<reference evidence="3 4" key="1">
    <citation type="submission" date="2019-06" db="EMBL/GenBank/DDBJ databases">
        <title>Draft genome sequence of the filamentous fungus Phialemoniopsis curvata isolated from diesel fuel.</title>
        <authorList>
            <person name="Varaljay V.A."/>
            <person name="Lyon W.J."/>
            <person name="Crouch A.L."/>
            <person name="Drake C.E."/>
            <person name="Hollomon J.M."/>
            <person name="Nadeau L.J."/>
            <person name="Nunn H.S."/>
            <person name="Stevenson B.S."/>
            <person name="Bojanowski C.L."/>
            <person name="Crookes-Goodson W.J."/>
        </authorList>
    </citation>
    <scope>NUCLEOTIDE SEQUENCE [LARGE SCALE GENOMIC DNA]</scope>
    <source>
        <strain evidence="3 4">D216</strain>
    </source>
</reference>
<dbReference type="Pfam" id="PF00069">
    <property type="entry name" value="Pkinase"/>
    <property type="match status" value="1"/>
</dbReference>
<accession>A0A507BIH8</accession>
<feature type="compositionally biased region" description="Polar residues" evidence="1">
    <location>
        <begin position="33"/>
        <end position="44"/>
    </location>
</feature>
<keyword evidence="4" id="KW-1185">Reference proteome</keyword>
<dbReference type="EMBL" id="SKBQ01000018">
    <property type="protein sequence ID" value="TPX16390.1"/>
    <property type="molecule type" value="Genomic_DNA"/>
</dbReference>
<evidence type="ECO:0000313" key="3">
    <source>
        <dbReference type="EMBL" id="TPX16390.1"/>
    </source>
</evidence>
<comment type="caution">
    <text evidence="3">The sequence shown here is derived from an EMBL/GenBank/DDBJ whole genome shotgun (WGS) entry which is preliminary data.</text>
</comment>
<organism evidence="3 4">
    <name type="scientific">Thyridium curvatum</name>
    <dbReference type="NCBI Taxonomy" id="1093900"/>
    <lineage>
        <taxon>Eukaryota</taxon>
        <taxon>Fungi</taxon>
        <taxon>Dikarya</taxon>
        <taxon>Ascomycota</taxon>
        <taxon>Pezizomycotina</taxon>
        <taxon>Sordariomycetes</taxon>
        <taxon>Sordariomycetidae</taxon>
        <taxon>Thyridiales</taxon>
        <taxon>Thyridiaceae</taxon>
        <taxon>Thyridium</taxon>
    </lineage>
</organism>
<dbReference type="PROSITE" id="PS50011">
    <property type="entry name" value="PROTEIN_KINASE_DOM"/>
    <property type="match status" value="1"/>
</dbReference>
<feature type="domain" description="Protein kinase" evidence="2">
    <location>
        <begin position="251"/>
        <end position="580"/>
    </location>
</feature>
<dbReference type="GO" id="GO:0004674">
    <property type="term" value="F:protein serine/threonine kinase activity"/>
    <property type="evidence" value="ECO:0007669"/>
    <property type="project" value="TreeGrafter"/>
</dbReference>
<dbReference type="InParanoid" id="A0A507BIH8"/>
<name>A0A507BIH8_9PEZI</name>
<dbReference type="InterPro" id="IPR011009">
    <property type="entry name" value="Kinase-like_dom_sf"/>
</dbReference>
<dbReference type="PANTHER" id="PTHR24359:SF37">
    <property type="entry name" value="PROTEIN KINASE DOMAIN-CONTAINING PROTEIN"/>
    <property type="match status" value="1"/>
</dbReference>
<dbReference type="Gene3D" id="1.10.510.10">
    <property type="entry name" value="Transferase(Phosphotransferase) domain 1"/>
    <property type="match status" value="1"/>
</dbReference>
<dbReference type="OrthoDB" id="20872at2759"/>
<sequence length="604" mass="68789">MPPDHKEVPKTGRTKDGLKDPRVRHCRDRGNNFYRQDNARTAPSTHDFKLPQAEANARDAIVTDLEGCSLEPADHPHAFFVPRDDVKRIMSPARVRGVVDDSLPGCGSWSAAKRERFAKDILLGGGNICKNPSINLLAAAIGGEAEEYFLPLVERHIDDLCLPLEIQQGAHGCTIKCAAKHKHDSIGIVRVKVRRSFCLWMHALSSPYFKVEEGRHCHYYLNGKDVLPIEIEPAQPATSIPEIQQHLRDEMQQSNMGGVGGFAKVRMVQFHPAHLRIEISAKNNQEAHNGVYALKCLNEPDRDAFNQELASLLSCQNNKGLHLIRLLFTFEIKKDNGEEAFYFVFPWAQGNLWEFWKQNESQRLQICPWMAGQCLRLTEAILFVHNERTGELERRGHSEVERELYGRHGDIKGENIVFFQHEDHIKLFITDFGLGQLHSRVSRSISNPRATQMTATYRAPEFDLPFGKISRVCDIFSLGCVFLEFVTWQLEGFTSAHDSFPDARLEVDINQITSDTFFKIENNEAIVKPKVSGWVKRLLRNPLCSNYHKDFLSLIEEKMLAPAAKDRIRSDLLVERLRVLSKGCRTDSSYWQEPLSAQERLSLS</sequence>
<dbReference type="AlphaFoldDB" id="A0A507BIH8"/>
<feature type="compositionally biased region" description="Basic and acidic residues" evidence="1">
    <location>
        <begin position="1"/>
        <end position="23"/>
    </location>
</feature>
<gene>
    <name evidence="3" type="ORF">E0L32_004039</name>
</gene>
<dbReference type="InterPro" id="IPR000719">
    <property type="entry name" value="Prot_kinase_dom"/>
</dbReference>
<dbReference type="PANTHER" id="PTHR24359">
    <property type="entry name" value="SERINE/THREONINE-PROTEIN KINASE SBK1"/>
    <property type="match status" value="1"/>
</dbReference>